<sequence length="558" mass="63008">MESCFNRQRISVKCKKLYSLNLFCIALVSLSLCQNPFSITTYSNGTYSLYVNGKEWLKSAPTFFRDSGKLFTAEDGSLKLFYTVHEVGVDKLGNFTTSDYLYWAGKKEMFVSIRQYDHDPNLVVFIQNYTDGASGAKADSFDKIISGFPGFQVQDGPVNRGYLSFGGYMLGDTHKSIGKWGDQTKDIRDGLTGGPLVIFDEEGNTLIISPLSEFMVASNWQDREVGGNIYWGLMGGIDEVPYHYTYMTIVCYAKGINKAFEKWGTALRKLYGSKENSLAQDLTLHRAGYWTDNGAYYYYKTEPQKNYEQTMLDLLNKTVFTFNYFQFDSWWYYKGLAGGVKLWEPRTDVFPHGLGSADTQYAKQNGGAYNFIVEDTGALPVDQDWLNVQFDKIKALKTNLTLGEMWLTQMNEAAKTNDVFIQYCMANPRHALQSLTLSQVTQARVSDDYSPGGEQWRIGVSSMFAYALGLAPSKDTFWTTDVQPGNRYSDVSKWIPASSTRIRSIVYQEADLLINLWGGANEEITIHYVLNGKLKSSTCPIKTTGWNCISMLTGKCVY</sequence>
<evidence type="ECO:0000313" key="1">
    <source>
        <dbReference type="EMBL" id="EKC22965.1"/>
    </source>
</evidence>
<dbReference type="AlphaFoldDB" id="K1Q274"/>
<gene>
    <name evidence="1" type="ORF">CGI_10001027</name>
</gene>
<proteinExistence type="predicted"/>
<name>K1Q274_MAGGI</name>
<reference evidence="1" key="1">
    <citation type="journal article" date="2012" name="Nature">
        <title>The oyster genome reveals stress adaptation and complexity of shell formation.</title>
        <authorList>
            <person name="Zhang G."/>
            <person name="Fang X."/>
            <person name="Guo X."/>
            <person name="Li L."/>
            <person name="Luo R."/>
            <person name="Xu F."/>
            <person name="Yang P."/>
            <person name="Zhang L."/>
            <person name="Wang X."/>
            <person name="Qi H."/>
            <person name="Xiong Z."/>
            <person name="Que H."/>
            <person name="Xie Y."/>
            <person name="Holland P.W."/>
            <person name="Paps J."/>
            <person name="Zhu Y."/>
            <person name="Wu F."/>
            <person name="Chen Y."/>
            <person name="Wang J."/>
            <person name="Peng C."/>
            <person name="Meng J."/>
            <person name="Yang L."/>
            <person name="Liu J."/>
            <person name="Wen B."/>
            <person name="Zhang N."/>
            <person name="Huang Z."/>
            <person name="Zhu Q."/>
            <person name="Feng Y."/>
            <person name="Mount A."/>
            <person name="Hedgecock D."/>
            <person name="Xu Z."/>
            <person name="Liu Y."/>
            <person name="Domazet-Loso T."/>
            <person name="Du Y."/>
            <person name="Sun X."/>
            <person name="Zhang S."/>
            <person name="Liu B."/>
            <person name="Cheng P."/>
            <person name="Jiang X."/>
            <person name="Li J."/>
            <person name="Fan D."/>
            <person name="Wang W."/>
            <person name="Fu W."/>
            <person name="Wang T."/>
            <person name="Wang B."/>
            <person name="Zhang J."/>
            <person name="Peng Z."/>
            <person name="Li Y."/>
            <person name="Li N."/>
            <person name="Wang J."/>
            <person name="Chen M."/>
            <person name="He Y."/>
            <person name="Tan F."/>
            <person name="Song X."/>
            <person name="Zheng Q."/>
            <person name="Huang R."/>
            <person name="Yang H."/>
            <person name="Du X."/>
            <person name="Chen L."/>
            <person name="Yang M."/>
            <person name="Gaffney P.M."/>
            <person name="Wang S."/>
            <person name="Luo L."/>
            <person name="She Z."/>
            <person name="Ming Y."/>
            <person name="Huang W."/>
            <person name="Zhang S."/>
            <person name="Huang B."/>
            <person name="Zhang Y."/>
            <person name="Qu T."/>
            <person name="Ni P."/>
            <person name="Miao G."/>
            <person name="Wang J."/>
            <person name="Wang Q."/>
            <person name="Steinberg C.E."/>
            <person name="Wang H."/>
            <person name="Li N."/>
            <person name="Qian L."/>
            <person name="Zhang G."/>
            <person name="Li Y."/>
            <person name="Yang H."/>
            <person name="Liu X."/>
            <person name="Wang J."/>
            <person name="Yin Y."/>
            <person name="Wang J."/>
        </authorList>
    </citation>
    <scope>NUCLEOTIDE SEQUENCE [LARGE SCALE GENOMIC DNA]</scope>
    <source>
        <strain evidence="1">05x7-T-G4-1.051#20</strain>
    </source>
</reference>
<accession>K1Q274</accession>
<protein>
    <submittedName>
        <fullName evidence="1">Uncharacterized protein</fullName>
    </submittedName>
</protein>
<dbReference type="HOGENOM" id="CLU_016717_1_0_1"/>
<dbReference type="InParanoid" id="K1Q274"/>
<dbReference type="EMBL" id="JH815702">
    <property type="protein sequence ID" value="EKC22965.1"/>
    <property type="molecule type" value="Genomic_DNA"/>
</dbReference>
<organism evidence="1">
    <name type="scientific">Magallana gigas</name>
    <name type="common">Pacific oyster</name>
    <name type="synonym">Crassostrea gigas</name>
    <dbReference type="NCBI Taxonomy" id="29159"/>
    <lineage>
        <taxon>Eukaryota</taxon>
        <taxon>Metazoa</taxon>
        <taxon>Spiralia</taxon>
        <taxon>Lophotrochozoa</taxon>
        <taxon>Mollusca</taxon>
        <taxon>Bivalvia</taxon>
        <taxon>Autobranchia</taxon>
        <taxon>Pteriomorphia</taxon>
        <taxon>Ostreida</taxon>
        <taxon>Ostreoidea</taxon>
        <taxon>Ostreidae</taxon>
        <taxon>Magallana</taxon>
    </lineage>
</organism>